<proteinExistence type="predicted"/>
<sequence>MFDPSQIRQAFLASLRNHERADRPYPHWFLTSCLPDGVADALTSLPFQPAGIDDTRGRRETHNDTRIHFGEQNRRRHPVIEAVSVAFQDQTTVDALKVLTGAPIAGTSLRIEYCQDSGNFWLEPHTDIGVKKFTMLIYLNREPEAVDWGTDLYSDPHTHVGRAPAGFNHGLIFVPGDDTWHGFDLRPLTGIRKTIIVNYVAPEWRNRQELCFPNHPVA</sequence>
<dbReference type="EMBL" id="MLJW01000543">
    <property type="protein sequence ID" value="OIQ85450.1"/>
    <property type="molecule type" value="Genomic_DNA"/>
</dbReference>
<accession>A0A1J5QQ00</accession>
<evidence type="ECO:0000313" key="1">
    <source>
        <dbReference type="EMBL" id="OIQ85450.1"/>
    </source>
</evidence>
<gene>
    <name evidence="1" type="ORF">GALL_327070</name>
</gene>
<dbReference type="Gene3D" id="2.60.120.620">
    <property type="entry name" value="q2cbj1_9rhob like domain"/>
    <property type="match status" value="1"/>
</dbReference>
<evidence type="ECO:0008006" key="2">
    <source>
        <dbReference type="Google" id="ProtNLM"/>
    </source>
</evidence>
<organism evidence="1">
    <name type="scientific">mine drainage metagenome</name>
    <dbReference type="NCBI Taxonomy" id="410659"/>
    <lineage>
        <taxon>unclassified sequences</taxon>
        <taxon>metagenomes</taxon>
        <taxon>ecological metagenomes</taxon>
    </lineage>
</organism>
<dbReference type="AlphaFoldDB" id="A0A1J5QQ00"/>
<name>A0A1J5QQ00_9ZZZZ</name>
<protein>
    <recommendedName>
        <fullName evidence="2">2OG-Fe(II) oxygenase</fullName>
    </recommendedName>
</protein>
<reference evidence="1" key="1">
    <citation type="submission" date="2016-10" db="EMBL/GenBank/DDBJ databases">
        <title>Sequence of Gallionella enrichment culture.</title>
        <authorList>
            <person name="Poehlein A."/>
            <person name="Muehling M."/>
            <person name="Daniel R."/>
        </authorList>
    </citation>
    <scope>NUCLEOTIDE SEQUENCE</scope>
</reference>
<comment type="caution">
    <text evidence="1">The sequence shown here is derived from an EMBL/GenBank/DDBJ whole genome shotgun (WGS) entry which is preliminary data.</text>
</comment>